<feature type="region of interest" description="Disordered" evidence="1">
    <location>
        <begin position="32"/>
        <end position="100"/>
    </location>
</feature>
<feature type="compositionally biased region" description="Basic residues" evidence="1">
    <location>
        <begin position="164"/>
        <end position="173"/>
    </location>
</feature>
<dbReference type="Gene3D" id="3.40.50.300">
    <property type="entry name" value="P-loop containing nucleotide triphosphate hydrolases"/>
    <property type="match status" value="1"/>
</dbReference>
<dbReference type="Pfam" id="PF01926">
    <property type="entry name" value="MMR_HSR1"/>
    <property type="match status" value="1"/>
</dbReference>
<organism evidence="3 4">
    <name type="scientific">Mesorhabditis belari</name>
    <dbReference type="NCBI Taxonomy" id="2138241"/>
    <lineage>
        <taxon>Eukaryota</taxon>
        <taxon>Metazoa</taxon>
        <taxon>Ecdysozoa</taxon>
        <taxon>Nematoda</taxon>
        <taxon>Chromadorea</taxon>
        <taxon>Rhabditida</taxon>
        <taxon>Rhabditina</taxon>
        <taxon>Rhabditomorpha</taxon>
        <taxon>Rhabditoidea</taxon>
        <taxon>Rhabditidae</taxon>
        <taxon>Mesorhabditinae</taxon>
        <taxon>Mesorhabditis</taxon>
    </lineage>
</organism>
<feature type="compositionally biased region" description="Basic residues" evidence="1">
    <location>
        <begin position="351"/>
        <end position="362"/>
    </location>
</feature>
<accession>A0AAF3FJ77</accession>
<dbReference type="WBParaSite" id="MBELARI_LOCUS6926">
    <property type="protein sequence ID" value="MBELARI_LOCUS6926"/>
    <property type="gene ID" value="MBELARI_LOCUS6926"/>
</dbReference>
<evidence type="ECO:0000259" key="2">
    <source>
        <dbReference type="Pfam" id="PF01926"/>
    </source>
</evidence>
<dbReference type="InterPro" id="IPR027417">
    <property type="entry name" value="P-loop_NTPase"/>
</dbReference>
<feature type="region of interest" description="Disordered" evidence="1">
    <location>
        <begin position="192"/>
        <end position="231"/>
    </location>
</feature>
<protein>
    <submittedName>
        <fullName evidence="4">G domain-containing protein</fullName>
    </submittedName>
</protein>
<dbReference type="CDD" id="cd00882">
    <property type="entry name" value="Ras_like_GTPase"/>
    <property type="match status" value="1"/>
</dbReference>
<keyword evidence="3" id="KW-1185">Reference proteome</keyword>
<reference evidence="4" key="1">
    <citation type="submission" date="2024-02" db="UniProtKB">
        <authorList>
            <consortium name="WormBaseParasite"/>
        </authorList>
    </citation>
    <scope>IDENTIFICATION</scope>
</reference>
<dbReference type="GO" id="GO:0005525">
    <property type="term" value="F:GTP binding"/>
    <property type="evidence" value="ECO:0007669"/>
    <property type="project" value="InterPro"/>
</dbReference>
<dbReference type="Proteomes" id="UP000887575">
    <property type="component" value="Unassembled WGS sequence"/>
</dbReference>
<feature type="domain" description="G" evidence="2">
    <location>
        <begin position="478"/>
        <end position="562"/>
    </location>
</feature>
<dbReference type="PANTHER" id="PTHR32046:SF11">
    <property type="entry name" value="IMMUNE-ASSOCIATED NUCLEOTIDE-BINDING PROTEIN 10-LIKE"/>
    <property type="match status" value="1"/>
</dbReference>
<feature type="compositionally biased region" description="Polar residues" evidence="1">
    <location>
        <begin position="208"/>
        <end position="219"/>
    </location>
</feature>
<dbReference type="SUPFAM" id="SSF52540">
    <property type="entry name" value="P-loop containing nucleoside triphosphate hydrolases"/>
    <property type="match status" value="1"/>
</dbReference>
<feature type="region of interest" description="Disordered" evidence="1">
    <location>
        <begin position="142"/>
        <end position="180"/>
    </location>
</feature>
<dbReference type="InterPro" id="IPR006073">
    <property type="entry name" value="GTP-bd"/>
</dbReference>
<evidence type="ECO:0000256" key="1">
    <source>
        <dbReference type="SAM" id="MobiDB-lite"/>
    </source>
</evidence>
<dbReference type="AlphaFoldDB" id="A0AAF3FJ77"/>
<feature type="compositionally biased region" description="Low complexity" evidence="1">
    <location>
        <begin position="153"/>
        <end position="163"/>
    </location>
</feature>
<sequence length="708" mass="79799">KPVSARLLMATATANNLMDEVFNPPIDQFALPRDHTSSHGSHQHAAQLARHDSNISHQSRRSEISQSSRVSNNNGYHNGYAAIGGGARPREPSQRSAQPSVVSEDILNQIFSNVHLAPVEYTNTPRSYEQEAMRHIDEVLQHESETPEPASPAPQSRRSSQHSQHSRHSHHSGARGIHMPDLHIDEDDHFHHHAQQSPHGYRDRVHTGESTLSGRSDASTLKGHESEEYDTFHPQLEPRRNFDRVRRGSEMTIDSSVSMTESRFGDFPVHDSEGHMQSQEVNLEHDEVAYERIKKKKSPMVADVPTGPVHTGDTWRLRQLNDELNSARHRQTILEQRVRQEQKEVDELRRRQPSHQQSRHTTRTNSQGSHQHNNNQHHYDDHHQYDAIHHSRTSTIYSEIRPASVQKSVSGDSIVEEVVGISQVAERVKDHGQIVNRVNGIDLIIPYHEVVQGYAKNPKVRKVVFGGALAASPEDKTVLLFGPVGAGKSTLIDSILDYLYDVRRENEFRFVATANHAPTTELTVYEFNNTIFPFKVTIVDTPGIPDVKGNKVCSSLIQHWLKTELLASGAFRLDAISIVLTHDEVNLGWPFIYELAAVRQMFGGDLKTNVLPIITHSEVLPQPLAIRSLAQANIAFVEYYKVNNSGFFADPHGVPKLKHNLFFKHGIASLELFFRDLQEMIHPLLAVLRHQSPAGGPKSPVFENADLY</sequence>
<name>A0AAF3FJ77_9BILA</name>
<evidence type="ECO:0000313" key="3">
    <source>
        <dbReference type="Proteomes" id="UP000887575"/>
    </source>
</evidence>
<dbReference type="PANTHER" id="PTHR32046">
    <property type="entry name" value="G DOMAIN-CONTAINING PROTEIN"/>
    <property type="match status" value="1"/>
</dbReference>
<feature type="compositionally biased region" description="Basic and acidic residues" evidence="1">
    <location>
        <begin position="336"/>
        <end position="350"/>
    </location>
</feature>
<proteinExistence type="predicted"/>
<evidence type="ECO:0000313" key="4">
    <source>
        <dbReference type="WBParaSite" id="MBELARI_LOCUS6926"/>
    </source>
</evidence>
<feature type="region of interest" description="Disordered" evidence="1">
    <location>
        <begin position="331"/>
        <end position="379"/>
    </location>
</feature>